<dbReference type="InterPro" id="IPR008271">
    <property type="entry name" value="Ser/Thr_kinase_AS"/>
</dbReference>
<feature type="region of interest" description="Disordered" evidence="1">
    <location>
        <begin position="492"/>
        <end position="518"/>
    </location>
</feature>
<dbReference type="GeneID" id="96009890"/>
<feature type="region of interest" description="Disordered" evidence="1">
    <location>
        <begin position="535"/>
        <end position="557"/>
    </location>
</feature>
<organism evidence="3 4">
    <name type="scientific">Cladosporium halotolerans</name>
    <dbReference type="NCBI Taxonomy" id="1052096"/>
    <lineage>
        <taxon>Eukaryota</taxon>
        <taxon>Fungi</taxon>
        <taxon>Dikarya</taxon>
        <taxon>Ascomycota</taxon>
        <taxon>Pezizomycotina</taxon>
        <taxon>Dothideomycetes</taxon>
        <taxon>Dothideomycetidae</taxon>
        <taxon>Cladosporiales</taxon>
        <taxon>Cladosporiaceae</taxon>
        <taxon>Cladosporium</taxon>
    </lineage>
</organism>
<feature type="domain" description="Protein kinase" evidence="2">
    <location>
        <begin position="18"/>
        <end position="285"/>
    </location>
</feature>
<feature type="compositionally biased region" description="Pro residues" evidence="1">
    <location>
        <begin position="542"/>
        <end position="552"/>
    </location>
</feature>
<dbReference type="FunFam" id="1.10.510.10:FF:000693">
    <property type="entry name" value="Serine/threonine protein kinase, putative"/>
    <property type="match status" value="1"/>
</dbReference>
<gene>
    <name evidence="3" type="ORF">WHR41_08448</name>
</gene>
<name>A0AB34KDU0_9PEZI</name>
<dbReference type="EMBL" id="JAAQHG020000040">
    <property type="protein sequence ID" value="KAL1583064.1"/>
    <property type="molecule type" value="Genomic_DNA"/>
</dbReference>
<evidence type="ECO:0000313" key="3">
    <source>
        <dbReference type="EMBL" id="KAL1583064.1"/>
    </source>
</evidence>
<sequence length="722" mass="79586">MACLRDGFTKDKLLDNRFLTVSPLNHGSFGLVFRAKDTLTGQDVAIKCITKPEAADKTSCPAAYSVDDHSQELQIHSKLPYHPNIVNLVHSFETENHEYIVIELCSNGDLYEAIRVGKGPLETEHVRDFMLQLIDAIDHLHANGVYHRDLKPENIFLTSNGSMKLGDFGLATTDSWSTEFAVGSDRYMAPEQYDASVYGYGYSPAAADVWAIGIVLLNVLFQRNPFAYPTDKDPLFSDFAADRQNLFDVFPNMSQDTFNVIRHSLALDPANRSLSAVREALKSVLSFTTDDESLDDFCTESPHLAPVATHAREPLRTPSITTPIPGNGDSFPWTHALHTTPQVTTRQLSTINDVDSELFPGSVQSTKWKYGDTDEASLSSNLDSGLGMSYKSSQSIKSAVPKLSNNFVGSLPISFKRPSKNASPYNGTNNFSKSWSDLWDEEEELAQEGRTSLDLGLDISRVSTAKPSAPQLASIMEDGRGSVTPRQAHAELATTAPSGTASPLPPTEEKPELPKQRSSSILDRWAVLGNFRRAKQHEPAPTQAPTPTPAPAPARAVPAPVPVAATPQKSKYTDALSSFTPFGSNMKKTKSKTRERSGSWRQGATPVSGRMRSSSTSRHWDRKDRDVSPSHVPPVPTVPESWSLDNNWRDHKPRVATTKSNAFSTDVSMPIRTRGLRNQKSKHYDTFMDEKELDLFSMPAFDDSDSDDIDLMVGGWHGDIDV</sequence>
<evidence type="ECO:0000259" key="2">
    <source>
        <dbReference type="PROSITE" id="PS50011"/>
    </source>
</evidence>
<feature type="compositionally biased region" description="Basic and acidic residues" evidence="1">
    <location>
        <begin position="618"/>
        <end position="628"/>
    </location>
</feature>
<dbReference type="InterPro" id="IPR000719">
    <property type="entry name" value="Prot_kinase_dom"/>
</dbReference>
<reference evidence="3 4" key="1">
    <citation type="journal article" date="2020" name="Microbiol. Resour. Announc.">
        <title>Draft Genome Sequence of a Cladosporium Species Isolated from the Mesophotic Ascidian Didemnum maculosum.</title>
        <authorList>
            <person name="Gioti A."/>
            <person name="Siaperas R."/>
            <person name="Nikolaivits E."/>
            <person name="Le Goff G."/>
            <person name="Ouazzani J."/>
            <person name="Kotoulas G."/>
            <person name="Topakas E."/>
        </authorList>
    </citation>
    <scope>NUCLEOTIDE SEQUENCE [LARGE SCALE GENOMIC DNA]</scope>
    <source>
        <strain evidence="3 4">TM138-S3</strain>
    </source>
</reference>
<dbReference type="InterPro" id="IPR011009">
    <property type="entry name" value="Kinase-like_dom_sf"/>
</dbReference>
<dbReference type="GO" id="GO:0005634">
    <property type="term" value="C:nucleus"/>
    <property type="evidence" value="ECO:0007669"/>
    <property type="project" value="TreeGrafter"/>
</dbReference>
<accession>A0AB34KDU0</accession>
<evidence type="ECO:0000313" key="4">
    <source>
        <dbReference type="Proteomes" id="UP000803884"/>
    </source>
</evidence>
<dbReference type="PANTHER" id="PTHR24345">
    <property type="entry name" value="SERINE/THREONINE-PROTEIN KINASE PLK"/>
    <property type="match status" value="1"/>
</dbReference>
<evidence type="ECO:0000256" key="1">
    <source>
        <dbReference type="SAM" id="MobiDB-lite"/>
    </source>
</evidence>
<dbReference type="Proteomes" id="UP000803884">
    <property type="component" value="Unassembled WGS sequence"/>
</dbReference>
<dbReference type="RefSeq" id="XP_069226171.1">
    <property type="nucleotide sequence ID" value="XM_069377052.1"/>
</dbReference>
<protein>
    <recommendedName>
        <fullName evidence="2">Protein kinase domain-containing protein</fullName>
    </recommendedName>
</protein>
<comment type="caution">
    <text evidence="3">The sequence shown here is derived from an EMBL/GenBank/DDBJ whole genome shotgun (WGS) entry which is preliminary data.</text>
</comment>
<dbReference type="PROSITE" id="PS50011">
    <property type="entry name" value="PROTEIN_KINASE_DOM"/>
    <property type="match status" value="1"/>
</dbReference>
<dbReference type="GO" id="GO:0005524">
    <property type="term" value="F:ATP binding"/>
    <property type="evidence" value="ECO:0007669"/>
    <property type="project" value="InterPro"/>
</dbReference>
<feature type="region of interest" description="Disordered" evidence="1">
    <location>
        <begin position="583"/>
        <end position="646"/>
    </location>
</feature>
<dbReference type="GO" id="GO:0004672">
    <property type="term" value="F:protein kinase activity"/>
    <property type="evidence" value="ECO:0007669"/>
    <property type="project" value="InterPro"/>
</dbReference>
<keyword evidence="4" id="KW-1185">Reference proteome</keyword>
<dbReference type="AlphaFoldDB" id="A0AB34KDU0"/>
<proteinExistence type="predicted"/>
<dbReference type="SUPFAM" id="SSF56112">
    <property type="entry name" value="Protein kinase-like (PK-like)"/>
    <property type="match status" value="1"/>
</dbReference>
<dbReference type="Pfam" id="PF00069">
    <property type="entry name" value="Pkinase"/>
    <property type="match status" value="1"/>
</dbReference>
<dbReference type="Gene3D" id="1.10.510.10">
    <property type="entry name" value="Transferase(Phosphotransferase) domain 1"/>
    <property type="match status" value="1"/>
</dbReference>
<dbReference type="SMART" id="SM00220">
    <property type="entry name" value="S_TKc"/>
    <property type="match status" value="1"/>
</dbReference>
<dbReference type="PROSITE" id="PS00108">
    <property type="entry name" value="PROTEIN_KINASE_ST"/>
    <property type="match status" value="1"/>
</dbReference>